<dbReference type="SUPFAM" id="SSF51735">
    <property type="entry name" value="NAD(P)-binding Rossmann-fold domains"/>
    <property type="match status" value="1"/>
</dbReference>
<dbReference type="EMBL" id="CAVK010000170">
    <property type="protein sequence ID" value="CCW19065.1"/>
    <property type="molecule type" value="Genomic_DNA"/>
</dbReference>
<dbReference type="InterPro" id="IPR036291">
    <property type="entry name" value="NAD(P)-bd_dom_sf"/>
</dbReference>
<gene>
    <name evidence="3" type="ORF">EBBID32_34270</name>
</gene>
<evidence type="ECO:0000256" key="2">
    <source>
        <dbReference type="ARBA" id="ARBA00023002"/>
    </source>
</evidence>
<name>N1MPB3_9SPHN</name>
<reference evidence="4" key="2">
    <citation type="submission" date="2013-04" db="EMBL/GenBank/DDBJ databases">
        <title>Bisphenol A degrading Sphingobium sp. strain BiD32.</title>
        <authorList>
            <person name="Nielsen J.L."/>
            <person name="Zhou N.A."/>
            <person name="Kjeldal H."/>
        </authorList>
    </citation>
    <scope>NUCLEOTIDE SEQUENCE [LARGE SCALE GENOMIC DNA]</scope>
    <source>
        <strain evidence="4">BiD32</strain>
    </source>
</reference>
<evidence type="ECO:0000256" key="1">
    <source>
        <dbReference type="ARBA" id="ARBA00006484"/>
    </source>
</evidence>
<dbReference type="GO" id="GO:0016491">
    <property type="term" value="F:oxidoreductase activity"/>
    <property type="evidence" value="ECO:0007669"/>
    <property type="project" value="UniProtKB-KW"/>
</dbReference>
<protein>
    <submittedName>
        <fullName evidence="3">Probable oxidoreducatse protein</fullName>
    </submittedName>
</protein>
<keyword evidence="4" id="KW-1185">Reference proteome</keyword>
<dbReference type="PANTHER" id="PTHR24320">
    <property type="entry name" value="RETINOL DEHYDROGENASE"/>
    <property type="match status" value="1"/>
</dbReference>
<proteinExistence type="inferred from homology"/>
<comment type="caution">
    <text evidence="3">The sequence shown here is derived from an EMBL/GenBank/DDBJ whole genome shotgun (WGS) entry which is preliminary data.</text>
</comment>
<evidence type="ECO:0000313" key="4">
    <source>
        <dbReference type="Proteomes" id="UP000013201"/>
    </source>
</evidence>
<organism evidence="3 4">
    <name type="scientific">Sphingobium indicum BiD32</name>
    <dbReference type="NCBI Taxonomy" id="1301087"/>
    <lineage>
        <taxon>Bacteria</taxon>
        <taxon>Pseudomonadati</taxon>
        <taxon>Pseudomonadota</taxon>
        <taxon>Alphaproteobacteria</taxon>
        <taxon>Sphingomonadales</taxon>
        <taxon>Sphingomonadaceae</taxon>
        <taxon>Sphingobium</taxon>
    </lineage>
</organism>
<evidence type="ECO:0000313" key="3">
    <source>
        <dbReference type="EMBL" id="CCW19065.1"/>
    </source>
</evidence>
<dbReference type="PANTHER" id="PTHR24320:SF274">
    <property type="entry name" value="CHAIN DEHYDROGENASE, PUTATIVE (AFU_ORTHOLOGUE AFUA_4G00440)-RELATED"/>
    <property type="match status" value="1"/>
</dbReference>
<dbReference type="Gene3D" id="3.40.50.720">
    <property type="entry name" value="NAD(P)-binding Rossmann-like Domain"/>
    <property type="match status" value="1"/>
</dbReference>
<keyword evidence="2" id="KW-0560">Oxidoreductase</keyword>
<dbReference type="AlphaFoldDB" id="N1MPB3"/>
<accession>N1MPB3</accession>
<comment type="similarity">
    <text evidence="1">Belongs to the short-chain dehydrogenases/reductases (SDR) family.</text>
</comment>
<sequence>MIHNAGVGYRERERLETEDGLSHVFAINVLAPYILTALIEKPDRLVYLSSGMHRGTNADVSDLAWRRRRWNGSEAYAESKFHDVLLAFAIARRWPSVLSNSLEPGWVPTRMGGPGAPDDMDQAHRTQAWLATSDDLGARVTGRYFYHMRERTPNPRTIDPNLQDALIAACQKLSRIALPA</sequence>
<dbReference type="Proteomes" id="UP000013201">
    <property type="component" value="Unassembled WGS sequence"/>
</dbReference>
<reference evidence="3 4" key="1">
    <citation type="submission" date="2013-03" db="EMBL/GenBank/DDBJ databases">
        <authorList>
            <person name="Le V."/>
        </authorList>
    </citation>
    <scope>NUCLEOTIDE SEQUENCE [LARGE SCALE GENOMIC DNA]</scope>
    <source>
        <strain evidence="3 4">BiD32</strain>
    </source>
</reference>